<dbReference type="AlphaFoldDB" id="A0AAE1CRG7"/>
<feature type="compositionally biased region" description="Low complexity" evidence="1">
    <location>
        <begin position="100"/>
        <end position="116"/>
    </location>
</feature>
<protein>
    <submittedName>
        <fullName evidence="2">Uncharacterized protein</fullName>
    </submittedName>
</protein>
<name>A0AAE1CRG7_9GAST</name>
<comment type="caution">
    <text evidence="2">The sequence shown here is derived from an EMBL/GenBank/DDBJ whole genome shotgun (WGS) entry which is preliminary data.</text>
</comment>
<sequence>MVETATKLGIESGRMVETATKLGIESGRMGETATRVGVTPAQQLCEGHVTATRCGCHSKDQFSLPSKIKSAPRAAHAAPLVHACASDLHRVAFSAGENIPTSPHTSPSLNSPSTNTQYTQLPQTKNWRRCPVWPVQAPGLRTVLTTPGVALVVWPLTAAATGPF</sequence>
<evidence type="ECO:0000256" key="1">
    <source>
        <dbReference type="SAM" id="MobiDB-lite"/>
    </source>
</evidence>
<accession>A0AAE1CRG7</accession>
<dbReference type="EMBL" id="JAWDGP010007084">
    <property type="protein sequence ID" value="KAK3730303.1"/>
    <property type="molecule type" value="Genomic_DNA"/>
</dbReference>
<keyword evidence="3" id="KW-1185">Reference proteome</keyword>
<evidence type="ECO:0000313" key="2">
    <source>
        <dbReference type="EMBL" id="KAK3730303.1"/>
    </source>
</evidence>
<organism evidence="2 3">
    <name type="scientific">Elysia crispata</name>
    <name type="common">lettuce slug</name>
    <dbReference type="NCBI Taxonomy" id="231223"/>
    <lineage>
        <taxon>Eukaryota</taxon>
        <taxon>Metazoa</taxon>
        <taxon>Spiralia</taxon>
        <taxon>Lophotrochozoa</taxon>
        <taxon>Mollusca</taxon>
        <taxon>Gastropoda</taxon>
        <taxon>Heterobranchia</taxon>
        <taxon>Euthyneura</taxon>
        <taxon>Panpulmonata</taxon>
        <taxon>Sacoglossa</taxon>
        <taxon>Placobranchoidea</taxon>
        <taxon>Plakobranchidae</taxon>
        <taxon>Elysia</taxon>
    </lineage>
</organism>
<reference evidence="2" key="1">
    <citation type="journal article" date="2023" name="G3 (Bethesda)">
        <title>A reference genome for the long-term kleptoplast-retaining sea slug Elysia crispata morphotype clarki.</title>
        <authorList>
            <person name="Eastman K.E."/>
            <person name="Pendleton A.L."/>
            <person name="Shaikh M.A."/>
            <person name="Suttiyut T."/>
            <person name="Ogas R."/>
            <person name="Tomko P."/>
            <person name="Gavelis G."/>
            <person name="Widhalm J.R."/>
            <person name="Wisecaver J.H."/>
        </authorList>
    </citation>
    <scope>NUCLEOTIDE SEQUENCE</scope>
    <source>
        <strain evidence="2">ECLA1</strain>
    </source>
</reference>
<feature type="region of interest" description="Disordered" evidence="1">
    <location>
        <begin position="96"/>
        <end position="118"/>
    </location>
</feature>
<dbReference type="Proteomes" id="UP001283361">
    <property type="component" value="Unassembled WGS sequence"/>
</dbReference>
<gene>
    <name evidence="2" type="ORF">RRG08_013598</name>
</gene>
<evidence type="ECO:0000313" key="3">
    <source>
        <dbReference type="Proteomes" id="UP001283361"/>
    </source>
</evidence>
<proteinExistence type="predicted"/>